<evidence type="ECO:0000256" key="7">
    <source>
        <dbReference type="ARBA" id="ARBA00023180"/>
    </source>
</evidence>
<dbReference type="InterPro" id="IPR007632">
    <property type="entry name" value="Anoctamin"/>
</dbReference>
<evidence type="ECO:0000256" key="2">
    <source>
        <dbReference type="ARBA" id="ARBA00009671"/>
    </source>
</evidence>
<sequence length="711" mass="82155">EKWDFVLVSDIHEVGSQKEIKRKKFLDELSKKGFTIKKIEDQKLFYGLRAPRQLFHKYQQLLRNPDRSWHSPDAHQEVPVTTSFSLLRIRIVSFILQNTVTPDLEKLHDLMKKKVFEASFPLHEKEEVREFLKEKWARWRSLFQHQPIEKIRCYFGEKVALYFAWLGWYTRLLGIAALAGFLTFVSGITIFSSSQVSKEICEANTTVMCPLCDQNCPFWYLSDTCTYAKVTHMIDNEATVVFAMFMAIWATVFLELWKRNRATVVTNWDLYGWDEEQEELALELINNLQHEPRRYQHSYLRSTIVLTLVLVMIVVMIGIAQALVVYRVVATALFSQSESELLREQANTVAVVTGAVLHYLTIVIMTKVNRRVALFLCDLEKPRSFSQREKKFTMKIFTFQFFTHFSSLIYIAFFLGRINGHPGNYVRIAGKWRLEECHPSGCITDLFIQMATIMLLKQTISNVMEYLIPCIAHRLRKKRQRPRQRSSVLGEEEEAEDPCKRQWLNNYRLNEVNVFSLFDEFLEMVIQYSFTTIFVAAFPLAPLLAFLNNIFEIHLDAIKMMRLYRRLVPRKANDIGVWLQVLEAIGILAVIGNGLVIAITSDFIPLQVYKYTYSPCMAENSSGVEGTGELQDTLGAHTSSLLPSPLSSKPWPTGQVHSGWTEASETIISPRLCAAREHVALCVKLIAAWYIPDVPQSVKNQFLVSKHSNLR</sequence>
<proteinExistence type="inferred from homology"/>
<evidence type="ECO:0000259" key="9">
    <source>
        <dbReference type="Pfam" id="PF04547"/>
    </source>
</evidence>
<name>A0A093G4A9_DRYPU</name>
<keyword evidence="3" id="KW-1003">Cell membrane</keyword>
<accession>A0A093G4A9</accession>
<dbReference type="PANTHER" id="PTHR12308:SF37">
    <property type="entry name" value="ANOCTAMIN-9"/>
    <property type="match status" value="1"/>
</dbReference>
<evidence type="ECO:0000313" key="11">
    <source>
        <dbReference type="EMBL" id="KFV65020.1"/>
    </source>
</evidence>
<evidence type="ECO:0000256" key="3">
    <source>
        <dbReference type="ARBA" id="ARBA00022475"/>
    </source>
</evidence>
<feature type="domain" description="Anoctamin transmembrane" evidence="9">
    <location>
        <begin position="151"/>
        <end position="701"/>
    </location>
</feature>
<organism evidence="11 12">
    <name type="scientific">Dryobates pubescens</name>
    <name type="common">Downy woodpecker</name>
    <name type="synonym">Picoides pubescens</name>
    <dbReference type="NCBI Taxonomy" id="118200"/>
    <lineage>
        <taxon>Eukaryota</taxon>
        <taxon>Metazoa</taxon>
        <taxon>Chordata</taxon>
        <taxon>Craniata</taxon>
        <taxon>Vertebrata</taxon>
        <taxon>Euteleostomi</taxon>
        <taxon>Archelosauria</taxon>
        <taxon>Archosauria</taxon>
        <taxon>Dinosauria</taxon>
        <taxon>Saurischia</taxon>
        <taxon>Theropoda</taxon>
        <taxon>Coelurosauria</taxon>
        <taxon>Aves</taxon>
        <taxon>Neognathae</taxon>
        <taxon>Neoaves</taxon>
        <taxon>Telluraves</taxon>
        <taxon>Coraciimorphae</taxon>
        <taxon>Piciformes</taxon>
        <taxon>Picidae</taxon>
        <taxon>Dryobates</taxon>
    </lineage>
</organism>
<feature type="domain" description="Anoctamin dimerisation" evidence="10">
    <location>
        <begin position="87"/>
        <end position="148"/>
    </location>
</feature>
<dbReference type="Pfam" id="PF04547">
    <property type="entry name" value="Anoctamin"/>
    <property type="match status" value="1"/>
</dbReference>
<comment type="similarity">
    <text evidence="2 8">Belongs to the anoctamin family.</text>
</comment>
<evidence type="ECO:0000256" key="5">
    <source>
        <dbReference type="ARBA" id="ARBA00022989"/>
    </source>
</evidence>
<dbReference type="Proteomes" id="UP000053875">
    <property type="component" value="Unassembled WGS sequence"/>
</dbReference>
<keyword evidence="12" id="KW-1185">Reference proteome</keyword>
<evidence type="ECO:0000259" key="10">
    <source>
        <dbReference type="Pfam" id="PF16178"/>
    </source>
</evidence>
<evidence type="ECO:0000256" key="8">
    <source>
        <dbReference type="RuleBase" id="RU280814"/>
    </source>
</evidence>
<keyword evidence="7" id="KW-0325">Glycoprotein</keyword>
<evidence type="ECO:0000256" key="6">
    <source>
        <dbReference type="ARBA" id="ARBA00023136"/>
    </source>
</evidence>
<keyword evidence="5 8" id="KW-1133">Transmembrane helix</keyword>
<feature type="transmembrane region" description="Helical" evidence="8">
    <location>
        <begin position="346"/>
        <end position="365"/>
    </location>
</feature>
<protein>
    <recommendedName>
        <fullName evidence="8">Anoctamin</fullName>
    </recommendedName>
</protein>
<dbReference type="GO" id="GO:0005254">
    <property type="term" value="F:chloride channel activity"/>
    <property type="evidence" value="ECO:0007669"/>
    <property type="project" value="TreeGrafter"/>
</dbReference>
<feature type="transmembrane region" description="Helical" evidence="8">
    <location>
        <begin position="396"/>
        <end position="415"/>
    </location>
</feature>
<dbReference type="InterPro" id="IPR049452">
    <property type="entry name" value="Anoctamin_TM"/>
</dbReference>
<evidence type="ECO:0000256" key="1">
    <source>
        <dbReference type="ARBA" id="ARBA00004651"/>
    </source>
</evidence>
<feature type="non-terminal residue" evidence="11">
    <location>
        <position position="711"/>
    </location>
</feature>
<feature type="transmembrane region" description="Helical" evidence="8">
    <location>
        <begin position="303"/>
        <end position="326"/>
    </location>
</feature>
<keyword evidence="4 8" id="KW-0812">Transmembrane</keyword>
<comment type="caution">
    <text evidence="8">Lacks conserved residue(s) required for the propagation of feature annotation.</text>
</comment>
<dbReference type="STRING" id="118200.A0A093G4A9"/>
<feature type="non-terminal residue" evidence="11">
    <location>
        <position position="1"/>
    </location>
</feature>
<dbReference type="InterPro" id="IPR032394">
    <property type="entry name" value="Anoct_dimer"/>
</dbReference>
<evidence type="ECO:0000313" key="12">
    <source>
        <dbReference type="Proteomes" id="UP000053875"/>
    </source>
</evidence>
<evidence type="ECO:0000256" key="4">
    <source>
        <dbReference type="ARBA" id="ARBA00022692"/>
    </source>
</evidence>
<dbReference type="EMBL" id="KL215525">
    <property type="protein sequence ID" value="KFV65020.1"/>
    <property type="molecule type" value="Genomic_DNA"/>
</dbReference>
<dbReference type="AlphaFoldDB" id="A0A093G4A9"/>
<keyword evidence="6 8" id="KW-0472">Membrane</keyword>
<comment type="subcellular location">
    <subcellularLocation>
        <location evidence="1">Cell membrane</location>
        <topology evidence="1">Multi-pass membrane protein</topology>
    </subcellularLocation>
    <subcellularLocation>
        <location evidence="8">Membrane</location>
        <topology evidence="8">Multi-pass membrane protein</topology>
    </subcellularLocation>
</comment>
<feature type="transmembrane region" description="Helical" evidence="8">
    <location>
        <begin position="238"/>
        <end position="257"/>
    </location>
</feature>
<dbReference type="GO" id="GO:0005886">
    <property type="term" value="C:plasma membrane"/>
    <property type="evidence" value="ECO:0007669"/>
    <property type="project" value="UniProtKB-SubCell"/>
</dbReference>
<reference evidence="11 12" key="1">
    <citation type="submission" date="2014-04" db="EMBL/GenBank/DDBJ databases">
        <title>Genome evolution of avian class.</title>
        <authorList>
            <person name="Zhang G."/>
            <person name="Li C."/>
        </authorList>
    </citation>
    <scope>NUCLEOTIDE SEQUENCE [LARGE SCALE GENOMIC DNA]</scope>
    <source>
        <strain evidence="11">BGI_N307</strain>
    </source>
</reference>
<dbReference type="PANTHER" id="PTHR12308">
    <property type="entry name" value="ANOCTAMIN"/>
    <property type="match status" value="1"/>
</dbReference>
<feature type="transmembrane region" description="Helical" evidence="8">
    <location>
        <begin position="159"/>
        <end position="185"/>
    </location>
</feature>
<dbReference type="Pfam" id="PF16178">
    <property type="entry name" value="Anoct_dimer"/>
    <property type="match status" value="1"/>
</dbReference>
<dbReference type="GO" id="GO:0046983">
    <property type="term" value="F:protein dimerization activity"/>
    <property type="evidence" value="ECO:0007669"/>
    <property type="project" value="InterPro"/>
</dbReference>
<gene>
    <name evidence="11" type="ORF">N307_14980</name>
</gene>
<feature type="transmembrane region" description="Helical" evidence="8">
    <location>
        <begin position="572"/>
        <end position="599"/>
    </location>
</feature>
<feature type="transmembrane region" description="Helical" evidence="8">
    <location>
        <begin position="525"/>
        <end position="551"/>
    </location>
</feature>